<sequence length="269" mass="30004">MRELSAQQQNNKQQVAAAFSRAAATYDSVADFQRAVGARLFSLLPESISSEQIQQWLDLGCGTGYFCEHLQQLFASARGTGLDLAQGMLAFARTRCPTLSYICADAEQLPLQDNSQDLIFSSLALQWCTDFSKVLREAHRVLKPGGVLLFSSLADGSLIELRRSWQAVDNASHVNQFRTLQRYQDLTAASALQVLDLHCHTHTYHYAKVADLTHELKHLGADHVQEGRAPGLVSRQGLQRLLRAYEDYRQAQGLPATWQVVYGVLRKEG</sequence>
<dbReference type="GO" id="GO:0008757">
    <property type="term" value="F:S-adenosylmethionine-dependent methyltransferase activity"/>
    <property type="evidence" value="ECO:0007669"/>
    <property type="project" value="InterPro"/>
</dbReference>
<dbReference type="SUPFAM" id="SSF53335">
    <property type="entry name" value="S-adenosyl-L-methionine-dependent methyltransferases"/>
    <property type="match status" value="1"/>
</dbReference>
<dbReference type="HAMAP" id="MF_00835">
    <property type="entry name" value="BioC"/>
    <property type="match status" value="1"/>
</dbReference>
<dbReference type="PANTHER" id="PTHR13090">
    <property type="entry name" value="ARGININE-HYDROXYLASE NDUFAF5, MITOCHONDRIAL"/>
    <property type="match status" value="1"/>
</dbReference>
<feature type="domain" description="Methyltransferase type 11" evidence="9">
    <location>
        <begin position="57"/>
        <end position="150"/>
    </location>
</feature>
<organism evidence="10 11">
    <name type="scientific">Denitrificimonas caeni</name>
    <dbReference type="NCBI Taxonomy" id="521720"/>
    <lineage>
        <taxon>Bacteria</taxon>
        <taxon>Pseudomonadati</taxon>
        <taxon>Pseudomonadota</taxon>
        <taxon>Gammaproteobacteria</taxon>
        <taxon>Pseudomonadales</taxon>
        <taxon>Pseudomonadaceae</taxon>
        <taxon>Denitrificimonas</taxon>
    </lineage>
</organism>
<dbReference type="InterPro" id="IPR050602">
    <property type="entry name" value="Malonyl-ACP_OMT"/>
</dbReference>
<dbReference type="GO" id="GO:0102130">
    <property type="term" value="F:malonyl-CoA methyltransferase activity"/>
    <property type="evidence" value="ECO:0007669"/>
    <property type="project" value="UniProtKB-EC"/>
</dbReference>
<dbReference type="InterPro" id="IPR013216">
    <property type="entry name" value="Methyltransf_11"/>
</dbReference>
<dbReference type="GO" id="GO:0009102">
    <property type="term" value="P:biotin biosynthetic process"/>
    <property type="evidence" value="ECO:0007669"/>
    <property type="project" value="UniProtKB-UniRule"/>
</dbReference>
<keyword evidence="7 8" id="KW-0093">Biotin biosynthesis</keyword>
<dbReference type="GO" id="GO:0032259">
    <property type="term" value="P:methylation"/>
    <property type="evidence" value="ECO:0007669"/>
    <property type="project" value="UniProtKB-KW"/>
</dbReference>
<gene>
    <name evidence="8 10" type="primary">bioC</name>
    <name evidence="10" type="ORF">O6P33_01775</name>
</gene>
<accession>A0AAF0AJL9</accession>
<evidence type="ECO:0000256" key="8">
    <source>
        <dbReference type="HAMAP-Rule" id="MF_00835"/>
    </source>
</evidence>
<dbReference type="CDD" id="cd02440">
    <property type="entry name" value="AdoMet_MTases"/>
    <property type="match status" value="1"/>
</dbReference>
<comment type="pathway">
    <text evidence="2 8">Cofactor biosynthesis; biotin biosynthesis.</text>
</comment>
<dbReference type="EMBL" id="CP114976">
    <property type="protein sequence ID" value="WBE25600.1"/>
    <property type="molecule type" value="Genomic_DNA"/>
</dbReference>
<keyword evidence="5 8" id="KW-0808">Transferase</keyword>
<evidence type="ECO:0000256" key="3">
    <source>
        <dbReference type="ARBA" id="ARBA00012327"/>
    </source>
</evidence>
<dbReference type="InterPro" id="IPR011814">
    <property type="entry name" value="BioC"/>
</dbReference>
<dbReference type="Proteomes" id="UP001212189">
    <property type="component" value="Chromosome"/>
</dbReference>
<evidence type="ECO:0000256" key="4">
    <source>
        <dbReference type="ARBA" id="ARBA00022603"/>
    </source>
</evidence>
<dbReference type="Pfam" id="PF08241">
    <property type="entry name" value="Methyltransf_11"/>
    <property type="match status" value="1"/>
</dbReference>
<dbReference type="EC" id="2.1.1.197" evidence="3 8"/>
<dbReference type="AlphaFoldDB" id="A0AAF0AJL9"/>
<dbReference type="GO" id="GO:0010340">
    <property type="term" value="F:carboxyl-O-methyltransferase activity"/>
    <property type="evidence" value="ECO:0007669"/>
    <property type="project" value="UniProtKB-UniRule"/>
</dbReference>
<evidence type="ECO:0000256" key="6">
    <source>
        <dbReference type="ARBA" id="ARBA00022691"/>
    </source>
</evidence>
<keyword evidence="4 8" id="KW-0489">Methyltransferase</keyword>
<dbReference type="InterPro" id="IPR029063">
    <property type="entry name" value="SAM-dependent_MTases_sf"/>
</dbReference>
<reference evidence="10 11" key="1">
    <citation type="submission" date="2022-12" db="EMBL/GenBank/DDBJ databases">
        <title>Coexistence and Characterization of a Novel Tigecycline Resistance gene tet(X) variant and blaNDM-1 in a Pseudomonas caeni Isolate of Chicken Origin.</title>
        <authorList>
            <person name="Lu X."/>
            <person name="Zhang L."/>
            <person name="Li R."/>
            <person name="Wang Z."/>
        </authorList>
    </citation>
    <scope>NUCLEOTIDE SEQUENCE [LARGE SCALE GENOMIC DNA]</scope>
    <source>
        <strain evidence="10 11">CE14</strain>
    </source>
</reference>
<evidence type="ECO:0000256" key="2">
    <source>
        <dbReference type="ARBA" id="ARBA00004746"/>
    </source>
</evidence>
<evidence type="ECO:0000256" key="5">
    <source>
        <dbReference type="ARBA" id="ARBA00022679"/>
    </source>
</evidence>
<name>A0AAF0AJL9_9GAMM</name>
<dbReference type="NCBIfam" id="TIGR02072">
    <property type="entry name" value="BioC"/>
    <property type="match status" value="1"/>
</dbReference>
<proteinExistence type="inferred from homology"/>
<protein>
    <recommendedName>
        <fullName evidence="3 8">Malonyl-[acyl-carrier protein] O-methyltransferase</fullName>
        <shortName evidence="8">Malonyl-ACP O-methyltransferase</shortName>
        <ecNumber evidence="3 8">2.1.1.197</ecNumber>
    </recommendedName>
    <alternativeName>
        <fullName evidence="8">Biotin synthesis protein BioC</fullName>
    </alternativeName>
</protein>
<evidence type="ECO:0000256" key="7">
    <source>
        <dbReference type="ARBA" id="ARBA00022756"/>
    </source>
</evidence>
<evidence type="ECO:0000313" key="11">
    <source>
        <dbReference type="Proteomes" id="UP001212189"/>
    </source>
</evidence>
<evidence type="ECO:0000256" key="1">
    <source>
        <dbReference type="ARBA" id="ARBA00000852"/>
    </source>
</evidence>
<comment type="function">
    <text evidence="8">Converts the free carboxyl group of a malonyl-thioester to its methyl ester by transfer of a methyl group from S-adenosyl-L-methionine (SAM). It allows to synthesize pimeloyl-ACP via the fatty acid synthetic pathway.</text>
</comment>
<evidence type="ECO:0000259" key="9">
    <source>
        <dbReference type="Pfam" id="PF08241"/>
    </source>
</evidence>
<dbReference type="RefSeq" id="WP_269818542.1">
    <property type="nucleotide sequence ID" value="NZ_CP114976.1"/>
</dbReference>
<keyword evidence="11" id="KW-1185">Reference proteome</keyword>
<evidence type="ECO:0000313" key="10">
    <source>
        <dbReference type="EMBL" id="WBE25600.1"/>
    </source>
</evidence>
<comment type="similarity">
    <text evidence="8">Belongs to the methyltransferase superfamily.</text>
</comment>
<dbReference type="KEGG" id="dce:O6P33_01775"/>
<dbReference type="Gene3D" id="3.40.50.150">
    <property type="entry name" value="Vaccinia Virus protein VP39"/>
    <property type="match status" value="1"/>
</dbReference>
<dbReference type="PANTHER" id="PTHR13090:SF1">
    <property type="entry name" value="ARGININE-HYDROXYLASE NDUFAF5, MITOCHONDRIAL"/>
    <property type="match status" value="1"/>
</dbReference>
<comment type="catalytic activity">
    <reaction evidence="1 8">
        <text>malonyl-[ACP] + S-adenosyl-L-methionine = malonyl-[ACP] methyl ester + S-adenosyl-L-homocysteine</text>
        <dbReference type="Rhea" id="RHEA:17105"/>
        <dbReference type="Rhea" id="RHEA-COMP:9623"/>
        <dbReference type="Rhea" id="RHEA-COMP:9954"/>
        <dbReference type="ChEBI" id="CHEBI:57856"/>
        <dbReference type="ChEBI" id="CHEBI:59789"/>
        <dbReference type="ChEBI" id="CHEBI:78449"/>
        <dbReference type="ChEBI" id="CHEBI:78845"/>
        <dbReference type="EC" id="2.1.1.197"/>
    </reaction>
</comment>
<keyword evidence="6 8" id="KW-0949">S-adenosyl-L-methionine</keyword>